<evidence type="ECO:0000313" key="2">
    <source>
        <dbReference type="EMBL" id="ENO89894.1"/>
    </source>
</evidence>
<dbReference type="OrthoDB" id="5297879at2"/>
<dbReference type="Proteomes" id="UP000013232">
    <property type="component" value="Unassembled WGS sequence"/>
</dbReference>
<sequence length="106" mass="11998">MPTYVELTAQIKTLQKQTEAVRQTEISEVKQEISDYNLAAGNLVFATTRSISPKRSVPVSKRDAVKPRYQVPTSGKIWSSRGMMPRWVKAALEAGYIREEFLVPEI</sequence>
<organism evidence="2 3">
    <name type="scientific">Thauera linaloolentis (strain DSM 12138 / JCM 21573 / CCUG 41526 / CIP 105981 / IAM 15112 / NBRC 102519 / 47Lol)</name>
    <dbReference type="NCBI Taxonomy" id="1123367"/>
    <lineage>
        <taxon>Bacteria</taxon>
        <taxon>Pseudomonadati</taxon>
        <taxon>Pseudomonadota</taxon>
        <taxon>Betaproteobacteria</taxon>
        <taxon>Rhodocyclales</taxon>
        <taxon>Zoogloeaceae</taxon>
        <taxon>Thauera</taxon>
    </lineage>
</organism>
<keyword evidence="3" id="KW-1185">Reference proteome</keyword>
<protein>
    <submittedName>
        <fullName evidence="2">HNS-like transcription regulator protein</fullName>
    </submittedName>
</protein>
<dbReference type="AlphaFoldDB" id="N6ZCM0"/>
<reference evidence="2 3" key="1">
    <citation type="submission" date="2012-09" db="EMBL/GenBank/DDBJ databases">
        <title>Draft Genome Sequences of 6 Strains from Genus Thauera.</title>
        <authorList>
            <person name="Liu B."/>
            <person name="Shapleigh J.P."/>
            <person name="Frostegard A.H."/>
        </authorList>
    </citation>
    <scope>NUCLEOTIDE SEQUENCE [LARGE SCALE GENOMIC DNA]</scope>
    <source>
        <strain evidence="3">47Lol / DSM 12138</strain>
    </source>
</reference>
<accession>N6ZCM0</accession>
<dbReference type="SMART" id="SM00528">
    <property type="entry name" value="HNS"/>
    <property type="match status" value="1"/>
</dbReference>
<dbReference type="InterPro" id="IPR037150">
    <property type="entry name" value="H-NS_C_dom_sf"/>
</dbReference>
<comment type="caution">
    <text evidence="2">The sequence shown here is derived from an EMBL/GenBank/DDBJ whole genome shotgun (WGS) entry which is preliminary data.</text>
</comment>
<name>N6ZCM0_THAL4</name>
<dbReference type="SUPFAM" id="SSF81273">
    <property type="entry name" value="H-NS histone-like proteins"/>
    <property type="match status" value="1"/>
</dbReference>
<dbReference type="eggNOG" id="COG2916">
    <property type="taxonomic scope" value="Bacteria"/>
</dbReference>
<evidence type="ECO:0000313" key="3">
    <source>
        <dbReference type="Proteomes" id="UP000013232"/>
    </source>
</evidence>
<dbReference type="InterPro" id="IPR027444">
    <property type="entry name" value="H-NS_C_dom"/>
</dbReference>
<evidence type="ECO:0000259" key="1">
    <source>
        <dbReference type="SMART" id="SM00528"/>
    </source>
</evidence>
<proteinExistence type="predicted"/>
<dbReference type="GO" id="GO:0003677">
    <property type="term" value="F:DNA binding"/>
    <property type="evidence" value="ECO:0007669"/>
    <property type="project" value="InterPro"/>
</dbReference>
<dbReference type="Pfam" id="PF00816">
    <property type="entry name" value="Histone_HNS"/>
    <property type="match status" value="1"/>
</dbReference>
<feature type="domain" description="DNA-binding protein H-NS-like C-terminal" evidence="1">
    <location>
        <begin position="59"/>
        <end position="103"/>
    </location>
</feature>
<dbReference type="EMBL" id="AMXE01000008">
    <property type="protein sequence ID" value="ENO89894.1"/>
    <property type="molecule type" value="Genomic_DNA"/>
</dbReference>
<gene>
    <name evidence="2" type="ORF">C666_04225</name>
</gene>
<dbReference type="Gene3D" id="4.10.430.10">
    <property type="entry name" value="Histone-like protein H-NS, C-terminal domain"/>
    <property type="match status" value="1"/>
</dbReference>